<dbReference type="Proteomes" id="UP000266673">
    <property type="component" value="Unassembled WGS sequence"/>
</dbReference>
<name>A0A397UWA7_9GLOM</name>
<evidence type="ECO:0000313" key="1">
    <source>
        <dbReference type="EMBL" id="RIB11496.1"/>
    </source>
</evidence>
<proteinExistence type="predicted"/>
<accession>A0A397UWA7</accession>
<keyword evidence="2" id="KW-1185">Reference proteome</keyword>
<reference evidence="1 2" key="1">
    <citation type="submission" date="2018-06" db="EMBL/GenBank/DDBJ databases">
        <title>Comparative genomics reveals the genomic features of Rhizophagus irregularis, R. cerebriforme, R. diaphanum and Gigaspora rosea, and their symbiotic lifestyle signature.</title>
        <authorList>
            <person name="Morin E."/>
            <person name="San Clemente H."/>
            <person name="Chen E.C.H."/>
            <person name="De La Providencia I."/>
            <person name="Hainaut M."/>
            <person name="Kuo A."/>
            <person name="Kohler A."/>
            <person name="Murat C."/>
            <person name="Tang N."/>
            <person name="Roy S."/>
            <person name="Loubradou J."/>
            <person name="Henrissat B."/>
            <person name="Grigoriev I.V."/>
            <person name="Corradi N."/>
            <person name="Roux C."/>
            <person name="Martin F.M."/>
        </authorList>
    </citation>
    <scope>NUCLEOTIDE SEQUENCE [LARGE SCALE GENOMIC DNA]</scope>
    <source>
        <strain evidence="1 2">DAOM 194757</strain>
    </source>
</reference>
<sequence length="65" mass="7649">MQNFKMQNFNMRISQVQISAAQIFDVQTFKVQNFMILISKASNLKEQDSVFRISESLSRINFEDI</sequence>
<organism evidence="1 2">
    <name type="scientific">Gigaspora rosea</name>
    <dbReference type="NCBI Taxonomy" id="44941"/>
    <lineage>
        <taxon>Eukaryota</taxon>
        <taxon>Fungi</taxon>
        <taxon>Fungi incertae sedis</taxon>
        <taxon>Mucoromycota</taxon>
        <taxon>Glomeromycotina</taxon>
        <taxon>Glomeromycetes</taxon>
        <taxon>Diversisporales</taxon>
        <taxon>Gigasporaceae</taxon>
        <taxon>Gigaspora</taxon>
    </lineage>
</organism>
<comment type="caution">
    <text evidence="1">The sequence shown here is derived from an EMBL/GenBank/DDBJ whole genome shotgun (WGS) entry which is preliminary data.</text>
</comment>
<dbReference type="AlphaFoldDB" id="A0A397UWA7"/>
<protein>
    <submittedName>
        <fullName evidence="1">Uncharacterized protein</fullName>
    </submittedName>
</protein>
<dbReference type="EMBL" id="QKWP01001127">
    <property type="protein sequence ID" value="RIB11496.1"/>
    <property type="molecule type" value="Genomic_DNA"/>
</dbReference>
<evidence type="ECO:0000313" key="2">
    <source>
        <dbReference type="Proteomes" id="UP000266673"/>
    </source>
</evidence>
<gene>
    <name evidence="1" type="ORF">C2G38_2103456</name>
</gene>